<dbReference type="Proteomes" id="UP000462014">
    <property type="component" value="Unassembled WGS sequence"/>
</dbReference>
<evidence type="ECO:0000313" key="2">
    <source>
        <dbReference type="Proteomes" id="UP000462014"/>
    </source>
</evidence>
<evidence type="ECO:0008006" key="3">
    <source>
        <dbReference type="Google" id="ProtNLM"/>
    </source>
</evidence>
<protein>
    <recommendedName>
        <fullName evidence="3">Addiction module component</fullName>
    </recommendedName>
</protein>
<organism evidence="1 2">
    <name type="scientific">Mucilaginibacter arboris</name>
    <dbReference type="NCBI Taxonomy" id="2682090"/>
    <lineage>
        <taxon>Bacteria</taxon>
        <taxon>Pseudomonadati</taxon>
        <taxon>Bacteroidota</taxon>
        <taxon>Sphingobacteriia</taxon>
        <taxon>Sphingobacteriales</taxon>
        <taxon>Sphingobacteriaceae</taxon>
        <taxon>Mucilaginibacter</taxon>
    </lineage>
</organism>
<evidence type="ECO:0000313" key="1">
    <source>
        <dbReference type="EMBL" id="MVN20680.1"/>
    </source>
</evidence>
<dbReference type="EMBL" id="WPIK01000003">
    <property type="protein sequence ID" value="MVN20680.1"/>
    <property type="molecule type" value="Genomic_DNA"/>
</dbReference>
<comment type="caution">
    <text evidence="1">The sequence shown here is derived from an EMBL/GenBank/DDBJ whole genome shotgun (WGS) entry which is preliminary data.</text>
</comment>
<sequence>METSEIKKKLHDYIESAEEEKIKAIYTVLERDMESLYSHWDDPKFVAEMDSRMKELEDGTVKGIPMEEFFAKSRKYLEDLKQKDAV</sequence>
<accession>A0A7K1SUE4</accession>
<dbReference type="RefSeq" id="WP_157564386.1">
    <property type="nucleotide sequence ID" value="NZ_WPIK01000003.1"/>
</dbReference>
<dbReference type="AlphaFoldDB" id="A0A7K1SUE4"/>
<proteinExistence type="predicted"/>
<name>A0A7K1SUE4_9SPHI</name>
<gene>
    <name evidence="1" type="ORF">GO621_03915</name>
</gene>
<reference evidence="1 2" key="1">
    <citation type="submission" date="2019-12" db="EMBL/GenBank/DDBJ databases">
        <title>Mucilaginibacter sp. HMF7410 genome sequencing and assembly.</title>
        <authorList>
            <person name="Kang H."/>
            <person name="Cha I."/>
            <person name="Kim H."/>
            <person name="Joh K."/>
        </authorList>
    </citation>
    <scope>NUCLEOTIDE SEQUENCE [LARGE SCALE GENOMIC DNA]</scope>
    <source>
        <strain evidence="1 2">HMF7410</strain>
    </source>
</reference>
<keyword evidence="2" id="KW-1185">Reference proteome</keyword>